<evidence type="ECO:0000313" key="4">
    <source>
        <dbReference type="Proteomes" id="UP000630353"/>
    </source>
</evidence>
<proteinExistence type="inferred from homology"/>
<dbReference type="Gene3D" id="3.40.190.10">
    <property type="entry name" value="Periplasmic binding protein-like II"/>
    <property type="match status" value="1"/>
</dbReference>
<reference evidence="3" key="2">
    <citation type="submission" date="2020-09" db="EMBL/GenBank/DDBJ databases">
        <authorList>
            <person name="Sun Q."/>
            <person name="Kim S."/>
        </authorList>
    </citation>
    <scope>NUCLEOTIDE SEQUENCE</scope>
    <source>
        <strain evidence="3">KCTC 42651</strain>
    </source>
</reference>
<protein>
    <submittedName>
        <fullName evidence="3">Tricarboxylic transport membrane protein</fullName>
    </submittedName>
</protein>
<sequence length="324" mass="34886">MFLTKLGRAVGLAAVALPLMAFTPENTECIAPANPGGGWDFTCRTVGKLLVEEKLLANPMQVTNMPGGVGAVAFANVAGKRSDDPNLIVAASTVGITQIAQNKYPAGVDTMRWVAMLGADVGIVMVNKESEIKDLKTLLEMLKKDPTSVVAGGSSGVGGWDHLRLLLLAKKAGMPTDDLKKIRWVQYSGGSDAVTQLMGKHIGVVLTDIGEIAGFLESGDVRPLATMSDERLPAFKDLPTAKEQGYDVTGYNWRGFYMPGKVSDEQYQAWVDMLGKLYKSDAWQQEATAKGLTLIWRGGKEFDGFVRQSEADMRDVSKAIGVIK</sequence>
<dbReference type="Gene3D" id="3.40.190.150">
    <property type="entry name" value="Bordetella uptake gene, domain 1"/>
    <property type="match status" value="1"/>
</dbReference>
<comment type="caution">
    <text evidence="3">The sequence shown here is derived from an EMBL/GenBank/DDBJ whole genome shotgun (WGS) entry which is preliminary data.</text>
</comment>
<dbReference type="InterPro" id="IPR005064">
    <property type="entry name" value="BUG"/>
</dbReference>
<name>A0A918XST5_9PROT</name>
<dbReference type="Pfam" id="PF03401">
    <property type="entry name" value="TctC"/>
    <property type="match status" value="1"/>
</dbReference>
<comment type="similarity">
    <text evidence="1">Belongs to the UPF0065 (bug) family.</text>
</comment>
<feature type="chain" id="PRO_5038054543" evidence="2">
    <location>
        <begin position="22"/>
        <end position="324"/>
    </location>
</feature>
<dbReference type="AlphaFoldDB" id="A0A918XST5"/>
<dbReference type="CDD" id="cd07012">
    <property type="entry name" value="PBP2_Bug_TTT"/>
    <property type="match status" value="1"/>
</dbReference>
<reference evidence="3" key="1">
    <citation type="journal article" date="2014" name="Int. J. Syst. Evol. Microbiol.">
        <title>Complete genome sequence of Corynebacterium casei LMG S-19264T (=DSM 44701T), isolated from a smear-ripened cheese.</title>
        <authorList>
            <consortium name="US DOE Joint Genome Institute (JGI-PGF)"/>
            <person name="Walter F."/>
            <person name="Albersmeier A."/>
            <person name="Kalinowski J."/>
            <person name="Ruckert C."/>
        </authorList>
    </citation>
    <scope>NUCLEOTIDE SEQUENCE</scope>
    <source>
        <strain evidence="3">KCTC 42651</strain>
    </source>
</reference>
<gene>
    <name evidence="3" type="ORF">GCM10017083_29770</name>
</gene>
<keyword evidence="4" id="KW-1185">Reference proteome</keyword>
<feature type="signal peptide" evidence="2">
    <location>
        <begin position="1"/>
        <end position="21"/>
    </location>
</feature>
<dbReference type="SUPFAM" id="SSF53850">
    <property type="entry name" value="Periplasmic binding protein-like II"/>
    <property type="match status" value="1"/>
</dbReference>
<dbReference type="PIRSF" id="PIRSF017082">
    <property type="entry name" value="YflP"/>
    <property type="match status" value="1"/>
</dbReference>
<dbReference type="EMBL" id="BMZS01000006">
    <property type="protein sequence ID" value="GHD53279.1"/>
    <property type="molecule type" value="Genomic_DNA"/>
</dbReference>
<evidence type="ECO:0000256" key="1">
    <source>
        <dbReference type="ARBA" id="ARBA00006987"/>
    </source>
</evidence>
<dbReference type="Proteomes" id="UP000630353">
    <property type="component" value="Unassembled WGS sequence"/>
</dbReference>
<dbReference type="RefSeq" id="WP_189990929.1">
    <property type="nucleotide sequence ID" value="NZ_BMZS01000006.1"/>
</dbReference>
<accession>A0A918XST5</accession>
<evidence type="ECO:0000256" key="2">
    <source>
        <dbReference type="SAM" id="SignalP"/>
    </source>
</evidence>
<dbReference type="InterPro" id="IPR042100">
    <property type="entry name" value="Bug_dom1"/>
</dbReference>
<keyword evidence="2" id="KW-0732">Signal</keyword>
<dbReference type="PANTHER" id="PTHR42928:SF3">
    <property type="entry name" value="UPF0065 PROTEIN YFLP"/>
    <property type="match status" value="1"/>
</dbReference>
<organism evidence="3 4">
    <name type="scientific">Thalassobaculum fulvum</name>
    <dbReference type="NCBI Taxonomy" id="1633335"/>
    <lineage>
        <taxon>Bacteria</taxon>
        <taxon>Pseudomonadati</taxon>
        <taxon>Pseudomonadota</taxon>
        <taxon>Alphaproteobacteria</taxon>
        <taxon>Rhodospirillales</taxon>
        <taxon>Thalassobaculaceae</taxon>
        <taxon>Thalassobaculum</taxon>
    </lineage>
</organism>
<evidence type="ECO:0000313" key="3">
    <source>
        <dbReference type="EMBL" id="GHD53279.1"/>
    </source>
</evidence>
<dbReference type="PANTHER" id="PTHR42928">
    <property type="entry name" value="TRICARBOXYLATE-BINDING PROTEIN"/>
    <property type="match status" value="1"/>
</dbReference>